<dbReference type="FunCoup" id="F2U5G2">
    <property type="interactions" value="634"/>
</dbReference>
<comment type="similarity">
    <text evidence="1">Belongs to the DPCD family.</text>
</comment>
<evidence type="ECO:0000256" key="2">
    <source>
        <dbReference type="ARBA" id="ARBA00020330"/>
    </source>
</evidence>
<dbReference type="PANTHER" id="PTHR31921:SF1">
    <property type="entry name" value="PROTEIN DPCD"/>
    <property type="match status" value="1"/>
</dbReference>
<proteinExistence type="inferred from homology"/>
<gene>
    <name evidence="3" type="ORF">PTSG_03809</name>
</gene>
<dbReference type="GeneID" id="16076122"/>
<evidence type="ECO:0000313" key="3">
    <source>
        <dbReference type="EMBL" id="EGD83178.1"/>
    </source>
</evidence>
<organism evidence="4">
    <name type="scientific">Salpingoeca rosetta (strain ATCC 50818 / BSB-021)</name>
    <dbReference type="NCBI Taxonomy" id="946362"/>
    <lineage>
        <taxon>Eukaryota</taxon>
        <taxon>Choanoflagellata</taxon>
        <taxon>Craspedida</taxon>
        <taxon>Salpingoecidae</taxon>
        <taxon>Salpingoeca</taxon>
    </lineage>
</organism>
<evidence type="ECO:0000313" key="4">
    <source>
        <dbReference type="Proteomes" id="UP000007799"/>
    </source>
</evidence>
<dbReference type="STRING" id="946362.F2U5G2"/>
<dbReference type="PANTHER" id="PTHR31921">
    <property type="entry name" value="PROTEIN DPCD"/>
    <property type="match status" value="1"/>
</dbReference>
<dbReference type="KEGG" id="sre:PTSG_03809"/>
<dbReference type="InterPro" id="IPR026224">
    <property type="entry name" value="DPCD"/>
</dbReference>
<keyword evidence="4" id="KW-1185">Reference proteome</keyword>
<evidence type="ECO:0000256" key="1">
    <source>
        <dbReference type="ARBA" id="ARBA00010597"/>
    </source>
</evidence>
<protein>
    <recommendedName>
        <fullName evidence="2">Protein DPCD</fullName>
    </recommendedName>
</protein>
<dbReference type="InParanoid" id="F2U5G2"/>
<dbReference type="EMBL" id="GL832962">
    <property type="protein sequence ID" value="EGD83178.1"/>
    <property type="molecule type" value="Genomic_DNA"/>
</dbReference>
<dbReference type="AlphaFoldDB" id="F2U5G2"/>
<dbReference type="OrthoDB" id="10256139at2759"/>
<dbReference type="Proteomes" id="UP000007799">
    <property type="component" value="Unassembled WGS sequence"/>
</dbReference>
<reference evidence="3" key="1">
    <citation type="submission" date="2009-08" db="EMBL/GenBank/DDBJ databases">
        <title>Annotation of Salpingoeca rosetta.</title>
        <authorList>
            <consortium name="The Broad Institute Genome Sequencing Platform"/>
            <person name="Russ C."/>
            <person name="Cuomo C."/>
            <person name="Burger G."/>
            <person name="Gray M.W."/>
            <person name="Holland P.W.H."/>
            <person name="King N."/>
            <person name="Lang F.B.F."/>
            <person name="Roger A.J."/>
            <person name="Ruiz-Trillo I."/>
            <person name="Young S.K."/>
            <person name="Zeng Q."/>
            <person name="Gargeya S."/>
            <person name="Alvarado L."/>
            <person name="Berlin A."/>
            <person name="Chapman S.B."/>
            <person name="Chen Z."/>
            <person name="Freedman E."/>
            <person name="Gellesch M."/>
            <person name="Goldberg J."/>
            <person name="Griggs A."/>
            <person name="Gujja S."/>
            <person name="Heilman E."/>
            <person name="Heiman D."/>
            <person name="Howarth C."/>
            <person name="Mehta T."/>
            <person name="Neiman D."/>
            <person name="Pearson M."/>
            <person name="Roberts A."/>
            <person name="Saif S."/>
            <person name="Shea T."/>
            <person name="Shenoy N."/>
            <person name="Sisk P."/>
            <person name="Stolte C."/>
            <person name="Sykes S."/>
            <person name="White J."/>
            <person name="Yandava C."/>
            <person name="Haas B."/>
            <person name="Nusbaum C."/>
            <person name="Birren B."/>
        </authorList>
    </citation>
    <scope>NUCLEOTIDE SEQUENCE [LARGE SCALE GENOMIC DNA]</scope>
    <source>
        <strain evidence="3">ATCC 50818</strain>
    </source>
</reference>
<name>F2U5G2_SALR5</name>
<dbReference type="PRINTS" id="PR02065">
    <property type="entry name" value="PROTEINDPCD"/>
</dbReference>
<dbReference type="eggNOG" id="ENOG502QUNA">
    <property type="taxonomic scope" value="Eukaryota"/>
</dbReference>
<dbReference type="Pfam" id="PF14913">
    <property type="entry name" value="DPCD"/>
    <property type="match status" value="1"/>
</dbReference>
<accession>F2U5G2</accession>
<dbReference type="RefSeq" id="XP_004995542.1">
    <property type="nucleotide sequence ID" value="XM_004995485.1"/>
</dbReference>
<sequence length="149" mass="16655">MTSTKKKGGSKAAGMDEVTDWERQLERCKVTAGAMGGRKQVHYTFPDGTEMVEEYDLAKDNLLIRRWKRKTALGKAGGWEFELGEDYAPASASSSGSAMIQASSSNPVCVRHDTEKAFCWRVRNIPYPADTYKLTVEDNKIVLRTTNKK</sequence>